<protein>
    <submittedName>
        <fullName evidence="2">F-box family protein</fullName>
    </submittedName>
</protein>
<evidence type="ECO:0000313" key="2">
    <source>
        <dbReference type="EMBL" id="QBK93697.1"/>
    </source>
</evidence>
<gene>
    <name evidence="2" type="ORF">LCPAC406_00110</name>
</gene>
<organism evidence="2">
    <name type="scientific">Pithovirus LCPAC406</name>
    <dbReference type="NCBI Taxonomy" id="2506599"/>
    <lineage>
        <taxon>Viruses</taxon>
        <taxon>Pithoviruses</taxon>
    </lineage>
</organism>
<dbReference type="EMBL" id="MK500604">
    <property type="protein sequence ID" value="QBK93697.1"/>
    <property type="molecule type" value="Genomic_DNA"/>
</dbReference>
<name>A0A481ZD48_9VIRU</name>
<feature type="domain" description="F-box" evidence="1">
    <location>
        <begin position="15"/>
        <end position="61"/>
    </location>
</feature>
<proteinExistence type="predicted"/>
<dbReference type="InterPro" id="IPR001810">
    <property type="entry name" value="F-box_dom"/>
</dbReference>
<accession>A0A481ZD48</accession>
<dbReference type="Pfam" id="PF12937">
    <property type="entry name" value="F-box-like"/>
    <property type="match status" value="1"/>
</dbReference>
<dbReference type="PROSITE" id="PS50181">
    <property type="entry name" value="FBOX"/>
    <property type="match status" value="1"/>
</dbReference>
<dbReference type="SUPFAM" id="SSF81383">
    <property type="entry name" value="F-box domain"/>
    <property type="match status" value="1"/>
</dbReference>
<sequence length="238" mass="27557">MASVSEILSRLNLSSRDLNNISLSQLKTIFRDLTVKEIATLCTVSKRFNTLCKNESFWRNKVFDDYGIEKKYGDTWRQTAINMDKVDMINLGAKWIDGRTYMEILDDALKNGADVITDLQLEYLRSWFDNKRDSEYMLSRLDDEKQIQSFSEIYEDTFQTDDGTHSIFLIKSSEIDVIYATVLTYKGKGLYLPGDTITDTTTGDSLLSYDFLRKMIDPIIYVMQFSSFSPERLAKVSY</sequence>
<dbReference type="InterPro" id="IPR036047">
    <property type="entry name" value="F-box-like_dom_sf"/>
</dbReference>
<evidence type="ECO:0000259" key="1">
    <source>
        <dbReference type="PROSITE" id="PS50181"/>
    </source>
</evidence>
<reference evidence="2" key="1">
    <citation type="journal article" date="2019" name="MBio">
        <title>Virus Genomes from Deep Sea Sediments Expand the Ocean Megavirome and Support Independent Origins of Viral Gigantism.</title>
        <authorList>
            <person name="Backstrom D."/>
            <person name="Yutin N."/>
            <person name="Jorgensen S.L."/>
            <person name="Dharamshi J."/>
            <person name="Homa F."/>
            <person name="Zaremba-Niedwiedzka K."/>
            <person name="Spang A."/>
            <person name="Wolf Y.I."/>
            <person name="Koonin E.V."/>
            <person name="Ettema T.J."/>
        </authorList>
    </citation>
    <scope>NUCLEOTIDE SEQUENCE</scope>
</reference>
<dbReference type="Gene3D" id="1.20.1280.50">
    <property type="match status" value="1"/>
</dbReference>